<protein>
    <recommendedName>
        <fullName evidence="1">N-acetyltransferase domain-containing protein</fullName>
    </recommendedName>
</protein>
<dbReference type="SUPFAM" id="SSF55729">
    <property type="entry name" value="Acyl-CoA N-acyltransferases (Nat)"/>
    <property type="match status" value="1"/>
</dbReference>
<reference evidence="2 3" key="1">
    <citation type="submission" date="2018-01" db="EMBL/GenBank/DDBJ databases">
        <title>Draft genome sequence of Paucibacter aquatile CR182 isolated from freshwater of the Nakdong River.</title>
        <authorList>
            <person name="Choi A."/>
            <person name="Chung E.J."/>
        </authorList>
    </citation>
    <scope>NUCLEOTIDE SEQUENCE [LARGE SCALE GENOMIC DNA]</scope>
    <source>
        <strain evidence="2 3">CR182</strain>
    </source>
</reference>
<dbReference type="EMBL" id="POSP01000003">
    <property type="protein sequence ID" value="PND39158.1"/>
    <property type="molecule type" value="Genomic_DNA"/>
</dbReference>
<proteinExistence type="predicted"/>
<dbReference type="Gene3D" id="3.40.630.30">
    <property type="match status" value="1"/>
</dbReference>
<feature type="domain" description="N-acetyltransferase" evidence="1">
    <location>
        <begin position="44"/>
        <end position="191"/>
    </location>
</feature>
<name>A0A2N8L0D1_9BURK</name>
<sequence length="238" mass="26596">MKTTAPRRTRMDTIEADARPMLTPLLLPSPLPNQRPEPWLRGPRLALREFWGEDLMDLVAMHQEPRLRAWLLDDAALDQGMVAWRFLHNIQALYRQHEGLGIWHASTPQAEPGLTPRFIGWFNLMPLPARGPEAVELGSRLLPSAWGGALALEGGELLLRHAFEGLGLARVWATCHPDNRSARACLAALGFAEQGLDAYEGQTAVYAQLERSAWQDSLALSPRARRARGLRAHREGRA</sequence>
<accession>A0A2N8L0D1</accession>
<dbReference type="Pfam" id="PF13302">
    <property type="entry name" value="Acetyltransf_3"/>
    <property type="match status" value="1"/>
</dbReference>
<dbReference type="AlphaFoldDB" id="A0A2N8L0D1"/>
<dbReference type="GO" id="GO:0016747">
    <property type="term" value="F:acyltransferase activity, transferring groups other than amino-acyl groups"/>
    <property type="evidence" value="ECO:0007669"/>
    <property type="project" value="InterPro"/>
</dbReference>
<dbReference type="PANTHER" id="PTHR43792">
    <property type="entry name" value="GNAT FAMILY, PUTATIVE (AFU_ORTHOLOGUE AFUA_3G00765)-RELATED-RELATED"/>
    <property type="match status" value="1"/>
</dbReference>
<dbReference type="OrthoDB" id="9798081at2"/>
<dbReference type="Proteomes" id="UP000235916">
    <property type="component" value="Unassembled WGS sequence"/>
</dbReference>
<keyword evidence="3" id="KW-1185">Reference proteome</keyword>
<gene>
    <name evidence="2" type="ORF">C1O66_17590</name>
</gene>
<evidence type="ECO:0000313" key="3">
    <source>
        <dbReference type="Proteomes" id="UP000235916"/>
    </source>
</evidence>
<evidence type="ECO:0000259" key="1">
    <source>
        <dbReference type="Pfam" id="PF13302"/>
    </source>
</evidence>
<organism evidence="2 3">
    <name type="scientific">Kinneretia aquatilis</name>
    <dbReference type="NCBI Taxonomy" id="2070761"/>
    <lineage>
        <taxon>Bacteria</taxon>
        <taxon>Pseudomonadati</taxon>
        <taxon>Pseudomonadota</taxon>
        <taxon>Betaproteobacteria</taxon>
        <taxon>Burkholderiales</taxon>
        <taxon>Sphaerotilaceae</taxon>
        <taxon>Roseateles</taxon>
    </lineage>
</organism>
<evidence type="ECO:0000313" key="2">
    <source>
        <dbReference type="EMBL" id="PND39158.1"/>
    </source>
</evidence>
<dbReference type="InterPro" id="IPR051531">
    <property type="entry name" value="N-acetyltransferase"/>
</dbReference>
<dbReference type="PANTHER" id="PTHR43792:SF1">
    <property type="entry name" value="N-ACETYLTRANSFERASE DOMAIN-CONTAINING PROTEIN"/>
    <property type="match status" value="1"/>
</dbReference>
<dbReference type="InterPro" id="IPR000182">
    <property type="entry name" value="GNAT_dom"/>
</dbReference>
<comment type="caution">
    <text evidence="2">The sequence shown here is derived from an EMBL/GenBank/DDBJ whole genome shotgun (WGS) entry which is preliminary data.</text>
</comment>
<dbReference type="InterPro" id="IPR016181">
    <property type="entry name" value="Acyl_CoA_acyltransferase"/>
</dbReference>